<dbReference type="Proteomes" id="UP000720189">
    <property type="component" value="Unassembled WGS sequence"/>
</dbReference>
<dbReference type="RefSeq" id="XP_046043944.1">
    <property type="nucleotide sequence ID" value="XM_046190731.1"/>
</dbReference>
<organism evidence="2 3">
    <name type="scientific">Fusarium redolens</name>
    <dbReference type="NCBI Taxonomy" id="48865"/>
    <lineage>
        <taxon>Eukaryota</taxon>
        <taxon>Fungi</taxon>
        <taxon>Dikarya</taxon>
        <taxon>Ascomycota</taxon>
        <taxon>Pezizomycotina</taxon>
        <taxon>Sordariomycetes</taxon>
        <taxon>Hypocreomycetidae</taxon>
        <taxon>Hypocreales</taxon>
        <taxon>Nectriaceae</taxon>
        <taxon>Fusarium</taxon>
        <taxon>Fusarium redolens species complex</taxon>
    </lineage>
</organism>
<name>A0A9P9G6P2_FUSRE</name>
<dbReference type="AlphaFoldDB" id="A0A9P9G6P2"/>
<evidence type="ECO:0000256" key="1">
    <source>
        <dbReference type="SAM" id="MobiDB-lite"/>
    </source>
</evidence>
<dbReference type="GeneID" id="70220685"/>
<proteinExistence type="predicted"/>
<comment type="caution">
    <text evidence="2">The sequence shown here is derived from an EMBL/GenBank/DDBJ whole genome shotgun (WGS) entry which is preliminary data.</text>
</comment>
<gene>
    <name evidence="2" type="ORF">BKA55DRAFT_544624</name>
</gene>
<dbReference type="EMBL" id="JAGMUX010000019">
    <property type="protein sequence ID" value="KAH7232284.1"/>
    <property type="molecule type" value="Genomic_DNA"/>
</dbReference>
<evidence type="ECO:0008006" key="4">
    <source>
        <dbReference type="Google" id="ProtNLM"/>
    </source>
</evidence>
<feature type="compositionally biased region" description="Polar residues" evidence="1">
    <location>
        <begin position="1"/>
        <end position="10"/>
    </location>
</feature>
<feature type="region of interest" description="Disordered" evidence="1">
    <location>
        <begin position="1"/>
        <end position="28"/>
    </location>
</feature>
<protein>
    <recommendedName>
        <fullName evidence="4">Heterokaryon incompatibility domain-containing protein</fullName>
    </recommendedName>
</protein>
<reference evidence="2" key="1">
    <citation type="journal article" date="2021" name="Nat. Commun.">
        <title>Genetic determinants of endophytism in the Arabidopsis root mycobiome.</title>
        <authorList>
            <person name="Mesny F."/>
            <person name="Miyauchi S."/>
            <person name="Thiergart T."/>
            <person name="Pickel B."/>
            <person name="Atanasova L."/>
            <person name="Karlsson M."/>
            <person name="Huettel B."/>
            <person name="Barry K.W."/>
            <person name="Haridas S."/>
            <person name="Chen C."/>
            <person name="Bauer D."/>
            <person name="Andreopoulos W."/>
            <person name="Pangilinan J."/>
            <person name="LaButti K."/>
            <person name="Riley R."/>
            <person name="Lipzen A."/>
            <person name="Clum A."/>
            <person name="Drula E."/>
            <person name="Henrissat B."/>
            <person name="Kohler A."/>
            <person name="Grigoriev I.V."/>
            <person name="Martin F.M."/>
            <person name="Hacquard S."/>
        </authorList>
    </citation>
    <scope>NUCLEOTIDE SEQUENCE</scope>
    <source>
        <strain evidence="2">MPI-CAGE-AT-0023</strain>
    </source>
</reference>
<accession>A0A9P9G6P2</accession>
<evidence type="ECO:0000313" key="3">
    <source>
        <dbReference type="Proteomes" id="UP000720189"/>
    </source>
</evidence>
<keyword evidence="3" id="KW-1185">Reference proteome</keyword>
<sequence length="268" mass="30683">MSEAEATSNRHTYRPIPRNSKQTRVLNTQKVDNRDDPIVCNLSKVDLDDRTITYNEALEVFSGALIPILSRFRKGLTRRVFWNYWNLDPGKARASWDTKTAHDVAAQEPLHDFCDRPLVTGCLGGSIGGIILPSAIFKANRKSKKQSHLTTPPLWLTRTSSCELSTRAINVWIDAICINQDAFQESAAEVTCMWVRQEIALISFIAFRFGDIYLTPKELFTFPYVFELNMDRLKKAKRVNMLTQKRSPEPVPEPIYAYYPTEFTDCLI</sequence>
<feature type="compositionally biased region" description="Polar residues" evidence="1">
    <location>
        <begin position="19"/>
        <end position="28"/>
    </location>
</feature>
<evidence type="ECO:0000313" key="2">
    <source>
        <dbReference type="EMBL" id="KAH7232284.1"/>
    </source>
</evidence>